<reference evidence="1 2" key="1">
    <citation type="submission" date="2021-04" db="EMBL/GenBank/DDBJ databases">
        <title>Whole-genome sequencing of Saccharopolyspora endophytica KCTC 19397.</title>
        <authorList>
            <person name="Ay H."/>
            <person name="Saygin H."/>
            <person name="Sahin N."/>
        </authorList>
    </citation>
    <scope>NUCLEOTIDE SEQUENCE [LARGE SCALE GENOMIC DNA]</scope>
    <source>
        <strain evidence="1 2">KCTC 19397</strain>
    </source>
</reference>
<dbReference type="EMBL" id="JAGPXE010000021">
    <property type="protein sequence ID" value="MBQ0928581.1"/>
    <property type="molecule type" value="Genomic_DNA"/>
</dbReference>
<keyword evidence="2" id="KW-1185">Reference proteome</keyword>
<protein>
    <submittedName>
        <fullName evidence="1">Uncharacterized protein</fullName>
    </submittedName>
</protein>
<comment type="caution">
    <text evidence="1">The sequence shown here is derived from an EMBL/GenBank/DDBJ whole genome shotgun (WGS) entry which is preliminary data.</text>
</comment>
<dbReference type="RefSeq" id="WP_210973588.1">
    <property type="nucleotide sequence ID" value="NZ_JAGPXE010000021.1"/>
</dbReference>
<evidence type="ECO:0000313" key="1">
    <source>
        <dbReference type="EMBL" id="MBQ0928581.1"/>
    </source>
</evidence>
<gene>
    <name evidence="1" type="ORF">KBO27_31950</name>
</gene>
<evidence type="ECO:0000313" key="2">
    <source>
        <dbReference type="Proteomes" id="UP000674084"/>
    </source>
</evidence>
<proteinExistence type="predicted"/>
<accession>A0ABS5DQK0</accession>
<dbReference type="Proteomes" id="UP000674084">
    <property type="component" value="Unassembled WGS sequence"/>
</dbReference>
<name>A0ABS5DQK0_9PSEU</name>
<sequence length="165" mass="19713">MFRVEITRYEGLHTWTERIQWADTWHHLSALQALEILRYHCSGFLAEDTVTTVTDEDTDKPIDDRELARIAHNHAHLDHTQRSRFAEWVSSQVHDFLWPWDDGVTLAPPPWSYWRRAACWTRRTLGRHLDEWLIDSVNRSHTGFREALERHEELISADPSRCWRC</sequence>
<organism evidence="1 2">
    <name type="scientific">Saccharopolyspora endophytica</name>
    <dbReference type="NCBI Taxonomy" id="543886"/>
    <lineage>
        <taxon>Bacteria</taxon>
        <taxon>Bacillati</taxon>
        <taxon>Actinomycetota</taxon>
        <taxon>Actinomycetes</taxon>
        <taxon>Pseudonocardiales</taxon>
        <taxon>Pseudonocardiaceae</taxon>
        <taxon>Saccharopolyspora</taxon>
    </lineage>
</organism>